<organism evidence="2 3">
    <name type="scientific">Erythrobacter sanguineus</name>
    <dbReference type="NCBI Taxonomy" id="198312"/>
    <lineage>
        <taxon>Bacteria</taxon>
        <taxon>Pseudomonadati</taxon>
        <taxon>Pseudomonadota</taxon>
        <taxon>Alphaproteobacteria</taxon>
        <taxon>Sphingomonadales</taxon>
        <taxon>Erythrobacteraceae</taxon>
        <taxon>Erythrobacter/Porphyrobacter group</taxon>
        <taxon>Erythrobacter</taxon>
    </lineage>
</organism>
<dbReference type="InterPro" id="IPR006158">
    <property type="entry name" value="Cobalamin-bd"/>
</dbReference>
<dbReference type="PROSITE" id="PS51332">
    <property type="entry name" value="B12_BINDING"/>
    <property type="match status" value="1"/>
</dbReference>
<dbReference type="GO" id="GO:0046872">
    <property type="term" value="F:metal ion binding"/>
    <property type="evidence" value="ECO:0007669"/>
    <property type="project" value="InterPro"/>
</dbReference>
<protein>
    <submittedName>
        <fullName evidence="2">Methanogenic corrinoid protein MtbC1</fullName>
    </submittedName>
</protein>
<reference evidence="3" key="1">
    <citation type="submission" date="2016-12" db="EMBL/GenBank/DDBJ databases">
        <authorList>
            <person name="Varghese N."/>
            <person name="Submissions S."/>
        </authorList>
    </citation>
    <scope>NUCLEOTIDE SEQUENCE [LARGE SCALE GENOMIC DNA]</scope>
    <source>
        <strain evidence="3">DSM 11032</strain>
    </source>
</reference>
<sequence>MGDSKASGMFGAGSAVLRGVIAAPLERVRKKASGSRDEPHDSVNAMIEGEIIPRLLMAHNTGTVHAIGKRDRPISPDDASRFAMLPLRLEAASLLEEVDAFIADGASVETICLDLLAPAARMLGVMWDRDECDFIDVTMGLWRLQEVMREIAARSPADLPSLNVPRSALFAPMPGDHHNFGTLMIEEVFSRAGWQSEALVKPERRELLDRLAQRPFDLVGLTLGRDCPSAALANLVKAMRSASANPGIAVFVGGRMINENPAIVEEVGADGTGADALAALEMAESLVKAPSLSSQNLR</sequence>
<proteinExistence type="predicted"/>
<dbReference type="Proteomes" id="UP000184391">
    <property type="component" value="Unassembled WGS sequence"/>
</dbReference>
<dbReference type="EMBL" id="FRDF01000003">
    <property type="protein sequence ID" value="SHN51584.1"/>
    <property type="molecule type" value="Genomic_DNA"/>
</dbReference>
<evidence type="ECO:0000313" key="2">
    <source>
        <dbReference type="EMBL" id="SHN51584.1"/>
    </source>
</evidence>
<dbReference type="STRING" id="198312.SAMN02745193_00683"/>
<dbReference type="GO" id="GO:0031419">
    <property type="term" value="F:cobalamin binding"/>
    <property type="evidence" value="ECO:0007669"/>
    <property type="project" value="InterPro"/>
</dbReference>
<name>A0A1M7RZP5_9SPHN</name>
<keyword evidence="3" id="KW-1185">Reference proteome</keyword>
<evidence type="ECO:0000259" key="1">
    <source>
        <dbReference type="PROSITE" id="PS51332"/>
    </source>
</evidence>
<feature type="domain" description="B12-binding" evidence="1">
    <location>
        <begin position="165"/>
        <end position="297"/>
    </location>
</feature>
<gene>
    <name evidence="2" type="ORF">SAMN02745193_00683</name>
</gene>
<dbReference type="Gene3D" id="3.40.50.280">
    <property type="entry name" value="Cobalamin-binding domain"/>
    <property type="match status" value="1"/>
</dbReference>
<dbReference type="RefSeq" id="WP_245790066.1">
    <property type="nucleotide sequence ID" value="NZ_FRDF01000003.1"/>
</dbReference>
<accession>A0A1M7RZP5</accession>
<dbReference type="InterPro" id="IPR036724">
    <property type="entry name" value="Cobalamin-bd_sf"/>
</dbReference>
<dbReference type="SUPFAM" id="SSF52242">
    <property type="entry name" value="Cobalamin (vitamin B12)-binding domain"/>
    <property type="match status" value="1"/>
</dbReference>
<dbReference type="AlphaFoldDB" id="A0A1M7RZP5"/>
<dbReference type="Pfam" id="PF02310">
    <property type="entry name" value="B12-binding"/>
    <property type="match status" value="1"/>
</dbReference>
<evidence type="ECO:0000313" key="3">
    <source>
        <dbReference type="Proteomes" id="UP000184391"/>
    </source>
</evidence>